<feature type="region of interest" description="Disordered" evidence="1">
    <location>
        <begin position="144"/>
        <end position="186"/>
    </location>
</feature>
<accession>A0A4S2KKE5</accession>
<dbReference type="AlphaFoldDB" id="A0A4S2KKE5"/>
<reference evidence="2 3" key="1">
    <citation type="journal article" date="2019" name="Philos. Trans. R. Soc. Lond., B, Biol. Sci.">
        <title>Ant behaviour and brain gene expression of defending hosts depend on the ecological success of the intruding social parasite.</title>
        <authorList>
            <person name="Kaur R."/>
            <person name="Stoldt M."/>
            <person name="Jongepier E."/>
            <person name="Feldmeyer B."/>
            <person name="Menzel F."/>
            <person name="Bornberg-Bauer E."/>
            <person name="Foitzik S."/>
        </authorList>
    </citation>
    <scope>NUCLEOTIDE SEQUENCE [LARGE SCALE GENOMIC DNA]</scope>
    <source>
        <tissue evidence="2">Whole body</tissue>
    </source>
</reference>
<name>A0A4S2KKE5_9HYME</name>
<gene>
    <name evidence="2" type="ORF">DBV15_00862</name>
</gene>
<dbReference type="EMBL" id="QBLH01002024">
    <property type="protein sequence ID" value="TGZ50042.1"/>
    <property type="molecule type" value="Genomic_DNA"/>
</dbReference>
<evidence type="ECO:0000313" key="2">
    <source>
        <dbReference type="EMBL" id="TGZ50042.1"/>
    </source>
</evidence>
<proteinExistence type="predicted"/>
<evidence type="ECO:0000313" key="3">
    <source>
        <dbReference type="Proteomes" id="UP000310200"/>
    </source>
</evidence>
<protein>
    <submittedName>
        <fullName evidence="2">Uncharacterized protein</fullName>
    </submittedName>
</protein>
<organism evidence="2 3">
    <name type="scientific">Temnothorax longispinosus</name>
    <dbReference type="NCBI Taxonomy" id="300112"/>
    <lineage>
        <taxon>Eukaryota</taxon>
        <taxon>Metazoa</taxon>
        <taxon>Ecdysozoa</taxon>
        <taxon>Arthropoda</taxon>
        <taxon>Hexapoda</taxon>
        <taxon>Insecta</taxon>
        <taxon>Pterygota</taxon>
        <taxon>Neoptera</taxon>
        <taxon>Endopterygota</taxon>
        <taxon>Hymenoptera</taxon>
        <taxon>Apocrita</taxon>
        <taxon>Aculeata</taxon>
        <taxon>Formicoidea</taxon>
        <taxon>Formicidae</taxon>
        <taxon>Myrmicinae</taxon>
        <taxon>Temnothorax</taxon>
    </lineage>
</organism>
<comment type="caution">
    <text evidence="2">The sequence shown here is derived from an EMBL/GenBank/DDBJ whole genome shotgun (WGS) entry which is preliminary data.</text>
</comment>
<dbReference type="Proteomes" id="UP000310200">
    <property type="component" value="Unassembled WGS sequence"/>
</dbReference>
<keyword evidence="3" id="KW-1185">Reference proteome</keyword>
<evidence type="ECO:0000256" key="1">
    <source>
        <dbReference type="SAM" id="MobiDB-lite"/>
    </source>
</evidence>
<sequence length="186" mass="20839">MCRQIRRGVFFRVGPAPEGGAKPGVISLRLHPDAGDEKSCFRIVSRIELVEVGPISELAECNNRPASIVRECFAIVTYRNAEERCCRCCSNRVLGGQCLRERRKTSRSRREEEEKEEEEEIEKNRRYLHAKLTRGPCRSWGIGLWSRPEAPGSRGWYRGERSANPAPPPLASGGLGLAATQSQGRC</sequence>